<feature type="compositionally biased region" description="Basic and acidic residues" evidence="1">
    <location>
        <begin position="46"/>
        <end position="67"/>
    </location>
</feature>
<name>A0ABQ3ZFM3_9ACTN</name>
<organism evidence="2 3">
    <name type="scientific">Winogradskya humida</name>
    <dbReference type="NCBI Taxonomy" id="113566"/>
    <lineage>
        <taxon>Bacteria</taxon>
        <taxon>Bacillati</taxon>
        <taxon>Actinomycetota</taxon>
        <taxon>Actinomycetes</taxon>
        <taxon>Micromonosporales</taxon>
        <taxon>Micromonosporaceae</taxon>
        <taxon>Winogradskya</taxon>
    </lineage>
</organism>
<gene>
    <name evidence="2" type="ORF">Ahu01nite_004900</name>
</gene>
<keyword evidence="3" id="KW-1185">Reference proteome</keyword>
<comment type="caution">
    <text evidence="2">The sequence shown here is derived from an EMBL/GenBank/DDBJ whole genome shotgun (WGS) entry which is preliminary data.</text>
</comment>
<sequence length="74" mass="7852">MLFTRDVLPVPGFALVDRPSRPTTQCRSAGAGVEMFEDRGIRARGDAARRGCEAHSDGGGGMDERFGAEGLVIT</sequence>
<proteinExistence type="predicted"/>
<accession>A0ABQ3ZFM3</accession>
<evidence type="ECO:0000313" key="3">
    <source>
        <dbReference type="Proteomes" id="UP000603200"/>
    </source>
</evidence>
<evidence type="ECO:0000256" key="1">
    <source>
        <dbReference type="SAM" id="MobiDB-lite"/>
    </source>
</evidence>
<protein>
    <submittedName>
        <fullName evidence="2">Uncharacterized protein</fullName>
    </submittedName>
</protein>
<dbReference type="EMBL" id="BOMN01000008">
    <property type="protein sequence ID" value="GIE17388.1"/>
    <property type="molecule type" value="Genomic_DNA"/>
</dbReference>
<reference evidence="2 3" key="1">
    <citation type="submission" date="2021-01" db="EMBL/GenBank/DDBJ databases">
        <title>Whole genome shotgun sequence of Actinoplanes humidus NBRC 14915.</title>
        <authorList>
            <person name="Komaki H."/>
            <person name="Tamura T."/>
        </authorList>
    </citation>
    <scope>NUCLEOTIDE SEQUENCE [LARGE SCALE GENOMIC DNA]</scope>
    <source>
        <strain evidence="2 3">NBRC 14915</strain>
    </source>
</reference>
<feature type="region of interest" description="Disordered" evidence="1">
    <location>
        <begin position="46"/>
        <end position="74"/>
    </location>
</feature>
<dbReference type="Proteomes" id="UP000603200">
    <property type="component" value="Unassembled WGS sequence"/>
</dbReference>
<evidence type="ECO:0000313" key="2">
    <source>
        <dbReference type="EMBL" id="GIE17388.1"/>
    </source>
</evidence>